<protein>
    <submittedName>
        <fullName evidence="2">Formiminotetrahydrofolate cyclodeaminase</fullName>
    </submittedName>
</protein>
<dbReference type="AlphaFoldDB" id="A0A1I2C893"/>
<dbReference type="Proteomes" id="UP000198896">
    <property type="component" value="Unassembled WGS sequence"/>
</dbReference>
<gene>
    <name evidence="2" type="ORF">SAMN05216245_11168</name>
</gene>
<dbReference type="Gene3D" id="1.20.120.680">
    <property type="entry name" value="Formiminotetrahydrofolate cyclodeaminase monomer, up-and-down helical bundle"/>
    <property type="match status" value="1"/>
</dbReference>
<keyword evidence="3" id="KW-1185">Reference proteome</keyword>
<evidence type="ECO:0000313" key="3">
    <source>
        <dbReference type="Proteomes" id="UP000198896"/>
    </source>
</evidence>
<dbReference type="EMBL" id="FONL01000011">
    <property type="protein sequence ID" value="SFE64556.1"/>
    <property type="molecule type" value="Genomic_DNA"/>
</dbReference>
<dbReference type="OrthoDB" id="7959174at2"/>
<dbReference type="InterPro" id="IPR007044">
    <property type="entry name" value="Cyclodeamin/CycHdrlase"/>
</dbReference>
<dbReference type="SUPFAM" id="SSF101262">
    <property type="entry name" value="Methenyltetrahydrofolate cyclohydrolase-like"/>
    <property type="match status" value="1"/>
</dbReference>
<evidence type="ECO:0000313" key="2">
    <source>
        <dbReference type="EMBL" id="SFE64556.1"/>
    </source>
</evidence>
<feature type="domain" description="Cyclodeaminase/cyclohydrolase" evidence="1">
    <location>
        <begin position="10"/>
        <end position="187"/>
    </location>
</feature>
<proteinExistence type="predicted"/>
<name>A0A1I2C893_9FIRM</name>
<dbReference type="GO" id="GO:0003824">
    <property type="term" value="F:catalytic activity"/>
    <property type="evidence" value="ECO:0007669"/>
    <property type="project" value="InterPro"/>
</dbReference>
<dbReference type="Pfam" id="PF04961">
    <property type="entry name" value="FTCD_C"/>
    <property type="match status" value="1"/>
</dbReference>
<dbReference type="RefSeq" id="WP_093913802.1">
    <property type="nucleotide sequence ID" value="NZ_FONL01000011.1"/>
</dbReference>
<organism evidence="2 3">
    <name type="scientific">Succiniclasticum ruminis DSM 9236</name>
    <dbReference type="NCBI Taxonomy" id="1123323"/>
    <lineage>
        <taxon>Bacteria</taxon>
        <taxon>Bacillati</taxon>
        <taxon>Bacillota</taxon>
        <taxon>Negativicutes</taxon>
        <taxon>Acidaminococcales</taxon>
        <taxon>Acidaminococcaceae</taxon>
        <taxon>Succiniclasticum</taxon>
    </lineage>
</organism>
<accession>A0A1I2C893</accession>
<dbReference type="STRING" id="1123323.SAMN05216245_11168"/>
<sequence length="210" mass="22538">MDTLFAKQQIESFVQDLNSTKPMPGGGSAAAVCGAMAAALAGMSAHMTVGKKKYAAVEDRMQEIITETGTLQAEMLDMAQEDADMYSLVLQAYKLPDTTTEEAEARGQAIEEASKTAVAASLKVTDACVRIMKLAYTTVTEGNRMMITDGSASVLLARACQQVAAYNVRINLGGVKDKAVAAETEQLLERHLSEGERLQAKVLEEVDKRL</sequence>
<evidence type="ECO:0000259" key="1">
    <source>
        <dbReference type="Pfam" id="PF04961"/>
    </source>
</evidence>
<dbReference type="InterPro" id="IPR036178">
    <property type="entry name" value="Formintransfe-cycloase-like_sf"/>
</dbReference>
<reference evidence="2 3" key="1">
    <citation type="submission" date="2016-10" db="EMBL/GenBank/DDBJ databases">
        <authorList>
            <person name="de Groot N.N."/>
        </authorList>
    </citation>
    <scope>NUCLEOTIDE SEQUENCE [LARGE SCALE GENOMIC DNA]</scope>
    <source>
        <strain evidence="2 3">DSM 9236</strain>
    </source>
</reference>